<evidence type="ECO:0000313" key="2">
    <source>
        <dbReference type="Proteomes" id="UP000298030"/>
    </source>
</evidence>
<keyword evidence="2" id="KW-1185">Reference proteome</keyword>
<sequence length="50" mass="5612">RRLQDPNGKILCFDWQRAVGCKSTTHDSKHECSGCGEKDHGAQKCPRAQK</sequence>
<gene>
    <name evidence="1" type="ORF">FA13DRAFT_1571991</name>
</gene>
<dbReference type="AlphaFoldDB" id="A0A4Y7SNH9"/>
<dbReference type="EMBL" id="QPFP01000078">
    <property type="protein sequence ID" value="TEB23453.1"/>
    <property type="molecule type" value="Genomic_DNA"/>
</dbReference>
<name>A0A4Y7SNH9_COPMI</name>
<proteinExistence type="predicted"/>
<evidence type="ECO:0000313" key="1">
    <source>
        <dbReference type="EMBL" id="TEB23453.1"/>
    </source>
</evidence>
<feature type="non-terminal residue" evidence="1">
    <location>
        <position position="1"/>
    </location>
</feature>
<dbReference type="OrthoDB" id="2158839at2759"/>
<feature type="non-terminal residue" evidence="1">
    <location>
        <position position="50"/>
    </location>
</feature>
<protein>
    <submittedName>
        <fullName evidence="1">Uncharacterized protein</fullName>
    </submittedName>
</protein>
<accession>A0A4Y7SNH9</accession>
<reference evidence="1 2" key="1">
    <citation type="journal article" date="2019" name="Nat. Ecol. Evol.">
        <title>Megaphylogeny resolves global patterns of mushroom evolution.</title>
        <authorList>
            <person name="Varga T."/>
            <person name="Krizsan K."/>
            <person name="Foldi C."/>
            <person name="Dima B."/>
            <person name="Sanchez-Garcia M."/>
            <person name="Sanchez-Ramirez S."/>
            <person name="Szollosi G.J."/>
            <person name="Szarkandi J.G."/>
            <person name="Papp V."/>
            <person name="Albert L."/>
            <person name="Andreopoulos W."/>
            <person name="Angelini C."/>
            <person name="Antonin V."/>
            <person name="Barry K.W."/>
            <person name="Bougher N.L."/>
            <person name="Buchanan P."/>
            <person name="Buyck B."/>
            <person name="Bense V."/>
            <person name="Catcheside P."/>
            <person name="Chovatia M."/>
            <person name="Cooper J."/>
            <person name="Damon W."/>
            <person name="Desjardin D."/>
            <person name="Finy P."/>
            <person name="Geml J."/>
            <person name="Haridas S."/>
            <person name="Hughes K."/>
            <person name="Justo A."/>
            <person name="Karasinski D."/>
            <person name="Kautmanova I."/>
            <person name="Kiss B."/>
            <person name="Kocsube S."/>
            <person name="Kotiranta H."/>
            <person name="LaButti K.M."/>
            <person name="Lechner B.E."/>
            <person name="Liimatainen K."/>
            <person name="Lipzen A."/>
            <person name="Lukacs Z."/>
            <person name="Mihaltcheva S."/>
            <person name="Morgado L.N."/>
            <person name="Niskanen T."/>
            <person name="Noordeloos M.E."/>
            <person name="Ohm R.A."/>
            <person name="Ortiz-Santana B."/>
            <person name="Ovrebo C."/>
            <person name="Racz N."/>
            <person name="Riley R."/>
            <person name="Savchenko A."/>
            <person name="Shiryaev A."/>
            <person name="Soop K."/>
            <person name="Spirin V."/>
            <person name="Szebenyi C."/>
            <person name="Tomsovsky M."/>
            <person name="Tulloss R.E."/>
            <person name="Uehling J."/>
            <person name="Grigoriev I.V."/>
            <person name="Vagvolgyi C."/>
            <person name="Papp T."/>
            <person name="Martin F.M."/>
            <person name="Miettinen O."/>
            <person name="Hibbett D.S."/>
            <person name="Nagy L.G."/>
        </authorList>
    </citation>
    <scope>NUCLEOTIDE SEQUENCE [LARGE SCALE GENOMIC DNA]</scope>
    <source>
        <strain evidence="1 2">FP101781</strain>
    </source>
</reference>
<dbReference type="Proteomes" id="UP000298030">
    <property type="component" value="Unassembled WGS sequence"/>
</dbReference>
<organism evidence="1 2">
    <name type="scientific">Coprinellus micaceus</name>
    <name type="common">Glistening ink-cap mushroom</name>
    <name type="synonym">Coprinus micaceus</name>
    <dbReference type="NCBI Taxonomy" id="71717"/>
    <lineage>
        <taxon>Eukaryota</taxon>
        <taxon>Fungi</taxon>
        <taxon>Dikarya</taxon>
        <taxon>Basidiomycota</taxon>
        <taxon>Agaricomycotina</taxon>
        <taxon>Agaricomycetes</taxon>
        <taxon>Agaricomycetidae</taxon>
        <taxon>Agaricales</taxon>
        <taxon>Agaricineae</taxon>
        <taxon>Psathyrellaceae</taxon>
        <taxon>Coprinellus</taxon>
    </lineage>
</organism>
<comment type="caution">
    <text evidence="1">The sequence shown here is derived from an EMBL/GenBank/DDBJ whole genome shotgun (WGS) entry which is preliminary data.</text>
</comment>